<evidence type="ECO:0000256" key="1">
    <source>
        <dbReference type="SAM" id="Coils"/>
    </source>
</evidence>
<organism evidence="2 3">
    <name type="scientific">Streptomyces thermolilacinus SPC6</name>
    <dbReference type="NCBI Taxonomy" id="1306406"/>
    <lineage>
        <taxon>Bacteria</taxon>
        <taxon>Bacillati</taxon>
        <taxon>Actinomycetota</taxon>
        <taxon>Actinomycetes</taxon>
        <taxon>Kitasatosporales</taxon>
        <taxon>Streptomycetaceae</taxon>
        <taxon>Streptomyces</taxon>
    </lineage>
</organism>
<evidence type="ECO:0000313" key="3">
    <source>
        <dbReference type="Proteomes" id="UP000095329"/>
    </source>
</evidence>
<dbReference type="Proteomes" id="UP000095329">
    <property type="component" value="Unassembled WGS sequence"/>
</dbReference>
<reference evidence="2 3" key="1">
    <citation type="journal article" date="2013" name="Genome Announc.">
        <title>Genome Sequence of Streptomyces violaceusniger Strain SPC6, a Halotolerant Streptomycete That Exhibits Rapid Growth and Development.</title>
        <authorList>
            <person name="Chen X."/>
            <person name="Zhang B."/>
            <person name="Zhang W."/>
            <person name="Wu X."/>
            <person name="Zhang M."/>
            <person name="Chen T."/>
            <person name="Liu G."/>
            <person name="Dyson P."/>
        </authorList>
    </citation>
    <scope>NUCLEOTIDE SEQUENCE [LARGE SCALE GENOMIC DNA]</scope>
    <source>
        <strain evidence="2 3">SPC6</strain>
    </source>
</reference>
<sequence>MEAELVALASTGAAALVQQMVGEAWEQTRGRVAAFFARRSGQDVAVIDGELEEARAELVDAERSGDEQARDEALTEWRSRMRRALRNDPEAAGELRALLDELKGTEAAPRQVVETHNTMTHSTVHGGTVIQAGTVGSINSGGERAG</sequence>
<feature type="coiled-coil region" evidence="1">
    <location>
        <begin position="44"/>
        <end position="71"/>
    </location>
</feature>
<dbReference type="STRING" id="1306406.J116_021865"/>
<proteinExistence type="predicted"/>
<protein>
    <submittedName>
        <fullName evidence="2">Uncharacterized protein</fullName>
    </submittedName>
</protein>
<dbReference type="OrthoDB" id="3870696at2"/>
<dbReference type="AlphaFoldDB" id="A0A1D3DWK5"/>
<gene>
    <name evidence="2" type="ORF">J116_021865</name>
</gene>
<dbReference type="EMBL" id="ASHX02000001">
    <property type="protein sequence ID" value="OEJ96705.1"/>
    <property type="molecule type" value="Genomic_DNA"/>
</dbReference>
<evidence type="ECO:0000313" key="2">
    <source>
        <dbReference type="EMBL" id="OEJ96705.1"/>
    </source>
</evidence>
<dbReference type="eggNOG" id="ENOG502ZM1K">
    <property type="taxonomic scope" value="Bacteria"/>
</dbReference>
<name>A0A1D3DWK5_9ACTN</name>
<keyword evidence="3" id="KW-1185">Reference proteome</keyword>
<accession>A0A1D3DWK5</accession>
<dbReference type="RefSeq" id="WP_037946869.1">
    <property type="nucleotide sequence ID" value="NZ_ASHX02000001.1"/>
</dbReference>
<comment type="caution">
    <text evidence="2">The sequence shown here is derived from an EMBL/GenBank/DDBJ whole genome shotgun (WGS) entry which is preliminary data.</text>
</comment>
<keyword evidence="1" id="KW-0175">Coiled coil</keyword>